<proteinExistence type="predicted"/>
<evidence type="ECO:0000313" key="3">
    <source>
        <dbReference type="Proteomes" id="UP001204439"/>
    </source>
</evidence>
<dbReference type="EMBL" id="JAMXLT020000032">
    <property type="protein sequence ID" value="MDW8550445.1"/>
    <property type="molecule type" value="Genomic_DNA"/>
</dbReference>
<sequence>MDIQNYNQQIKHIAKLASLNNLIKASMRIGYRTKDVDAEKWEILSSHIGRRSFASNFYGKIPTPLLMEATGHSTEQIFLRYINPIDNDRILSLSNYFDKMYEERLVS</sequence>
<dbReference type="Proteomes" id="UP001204439">
    <property type="component" value="Unassembled WGS sequence"/>
</dbReference>
<organism evidence="2 3">
    <name type="scientific">Epilithonimonas ginsengisoli</name>
    <dbReference type="NCBI Taxonomy" id="1245592"/>
    <lineage>
        <taxon>Bacteria</taxon>
        <taxon>Pseudomonadati</taxon>
        <taxon>Bacteroidota</taxon>
        <taxon>Flavobacteriia</taxon>
        <taxon>Flavobacteriales</taxon>
        <taxon>Weeksellaceae</taxon>
        <taxon>Chryseobacterium group</taxon>
        <taxon>Epilithonimonas</taxon>
    </lineage>
</organism>
<keyword evidence="1" id="KW-0233">DNA recombination</keyword>
<name>A0ABU4JLA2_9FLAO</name>
<dbReference type="RefSeq" id="WP_086048149.1">
    <property type="nucleotide sequence ID" value="NZ_JAMXLT020000032.1"/>
</dbReference>
<evidence type="ECO:0008006" key="4">
    <source>
        <dbReference type="Google" id="ProtNLM"/>
    </source>
</evidence>
<gene>
    <name evidence="2" type="ORF">NG800_016075</name>
</gene>
<evidence type="ECO:0000313" key="2">
    <source>
        <dbReference type="EMBL" id="MDW8550445.1"/>
    </source>
</evidence>
<dbReference type="SUPFAM" id="SSF56349">
    <property type="entry name" value="DNA breaking-rejoining enzymes"/>
    <property type="match status" value="1"/>
</dbReference>
<dbReference type="InterPro" id="IPR011010">
    <property type="entry name" value="DNA_brk_join_enz"/>
</dbReference>
<comment type="caution">
    <text evidence="2">The sequence shown here is derived from an EMBL/GenBank/DDBJ whole genome shotgun (WGS) entry which is preliminary data.</text>
</comment>
<evidence type="ECO:0000256" key="1">
    <source>
        <dbReference type="ARBA" id="ARBA00023172"/>
    </source>
</evidence>
<dbReference type="Gene3D" id="1.10.443.10">
    <property type="entry name" value="Intergrase catalytic core"/>
    <property type="match status" value="1"/>
</dbReference>
<protein>
    <recommendedName>
        <fullName evidence="4">Integrase</fullName>
    </recommendedName>
</protein>
<accession>A0ABU4JLA2</accession>
<keyword evidence="3" id="KW-1185">Reference proteome</keyword>
<dbReference type="InterPro" id="IPR013762">
    <property type="entry name" value="Integrase-like_cat_sf"/>
</dbReference>
<reference evidence="2 3" key="1">
    <citation type="submission" date="2023-11" db="EMBL/GenBank/DDBJ databases">
        <title>First isolation, identification, and characterization of non-pathogenic Epilithonimonas ginsengisoli isolated from diseased farmed rainbow trout (Oncorhynchus mykiss) in Chile.</title>
        <authorList>
            <person name="Miranda C.D."/>
            <person name="Irgang R."/>
            <person name="Concha C."/>
            <person name="Rojas R."/>
            <person name="Avendano R."/>
        </authorList>
    </citation>
    <scope>NUCLEOTIDE SEQUENCE [LARGE SCALE GENOMIC DNA]</scope>
    <source>
        <strain evidence="2 3">FP99</strain>
    </source>
</reference>